<dbReference type="Gramene" id="PSS26406">
    <property type="protein sequence ID" value="PSS26406"/>
    <property type="gene ID" value="CEY00_Acc07700"/>
</dbReference>
<dbReference type="EMBL" id="NKQK01000007">
    <property type="protein sequence ID" value="PSS26406.1"/>
    <property type="molecule type" value="Genomic_DNA"/>
</dbReference>
<dbReference type="OMA" id="ISIWITD"/>
<accession>A0A2R6RCY4</accession>
<feature type="domain" description="MI" evidence="5">
    <location>
        <begin position="1"/>
        <end position="88"/>
    </location>
</feature>
<evidence type="ECO:0000313" key="7">
    <source>
        <dbReference type="Proteomes" id="UP000241394"/>
    </source>
</evidence>
<reference evidence="6 7" key="1">
    <citation type="submission" date="2017-07" db="EMBL/GenBank/DDBJ databases">
        <title>An improved, manually edited Actinidia chinensis var. chinensis (kiwifruit) genome highlights the challenges associated with draft genomes and gene prediction in plants.</title>
        <authorList>
            <person name="Pilkington S."/>
            <person name="Crowhurst R."/>
            <person name="Hilario E."/>
            <person name="Nardozza S."/>
            <person name="Fraser L."/>
            <person name="Peng Y."/>
            <person name="Gunaseelan K."/>
            <person name="Simpson R."/>
            <person name="Tahir J."/>
            <person name="Deroles S."/>
            <person name="Templeton K."/>
            <person name="Luo Z."/>
            <person name="Davy M."/>
            <person name="Cheng C."/>
            <person name="Mcneilage M."/>
            <person name="Scaglione D."/>
            <person name="Liu Y."/>
            <person name="Zhang Q."/>
            <person name="Datson P."/>
            <person name="De Silva N."/>
            <person name="Gardiner S."/>
            <person name="Bassett H."/>
            <person name="Chagne D."/>
            <person name="Mccallum J."/>
            <person name="Dzierzon H."/>
            <person name="Deng C."/>
            <person name="Wang Y.-Y."/>
            <person name="Barron N."/>
            <person name="Manako K."/>
            <person name="Bowen J."/>
            <person name="Foster T."/>
            <person name="Erridge Z."/>
            <person name="Tiffin H."/>
            <person name="Waite C."/>
            <person name="Davies K."/>
            <person name="Grierson E."/>
            <person name="Laing W."/>
            <person name="Kirk R."/>
            <person name="Chen X."/>
            <person name="Wood M."/>
            <person name="Montefiori M."/>
            <person name="Brummell D."/>
            <person name="Schwinn K."/>
            <person name="Catanach A."/>
            <person name="Fullerton C."/>
            <person name="Li D."/>
            <person name="Meiyalaghan S."/>
            <person name="Nieuwenhuizen N."/>
            <person name="Read N."/>
            <person name="Prakash R."/>
            <person name="Hunter D."/>
            <person name="Zhang H."/>
            <person name="Mckenzie M."/>
            <person name="Knabel M."/>
            <person name="Harris A."/>
            <person name="Allan A."/>
            <person name="Chen A."/>
            <person name="Janssen B."/>
            <person name="Plunkett B."/>
            <person name="Dwamena C."/>
            <person name="Voogd C."/>
            <person name="Leif D."/>
            <person name="Lafferty D."/>
            <person name="Souleyre E."/>
            <person name="Varkonyi-Gasic E."/>
            <person name="Gambi F."/>
            <person name="Hanley J."/>
            <person name="Yao J.-L."/>
            <person name="Cheung J."/>
            <person name="David K."/>
            <person name="Warren B."/>
            <person name="Marsh K."/>
            <person name="Snowden K."/>
            <person name="Lin-Wang K."/>
            <person name="Brian L."/>
            <person name="Martinez-Sanchez M."/>
            <person name="Wang M."/>
            <person name="Ileperuma N."/>
            <person name="Macnee N."/>
            <person name="Campin R."/>
            <person name="Mcatee P."/>
            <person name="Drummond R."/>
            <person name="Espley R."/>
            <person name="Ireland H."/>
            <person name="Wu R."/>
            <person name="Atkinson R."/>
            <person name="Karunairetnam S."/>
            <person name="Bulley S."/>
            <person name="Chunkath S."/>
            <person name="Hanley Z."/>
            <person name="Storey R."/>
            <person name="Thrimawithana A."/>
            <person name="Thomson S."/>
            <person name="David C."/>
            <person name="Testolin R."/>
        </authorList>
    </citation>
    <scope>NUCLEOTIDE SEQUENCE [LARGE SCALE GENOMIC DNA]</scope>
    <source>
        <strain evidence="7">cv. Red5</strain>
        <tissue evidence="6">Young leaf</tissue>
    </source>
</reference>
<dbReference type="InterPro" id="IPR003891">
    <property type="entry name" value="Initiation_fac_eIF4g_MI"/>
</dbReference>
<comment type="similarity">
    <text evidence="1">Belongs to the eukaryotic initiation factor 4G family.</text>
</comment>
<keyword evidence="2 6" id="KW-0396">Initiation factor</keyword>
<keyword evidence="3" id="KW-0810">Translation regulation</keyword>
<gene>
    <name evidence="6" type="ORF">CEY00_Acc07700</name>
</gene>
<dbReference type="GO" id="GO:0006417">
    <property type="term" value="P:regulation of translation"/>
    <property type="evidence" value="ECO:0007669"/>
    <property type="project" value="UniProtKB-KW"/>
</dbReference>
<organism evidence="6 7">
    <name type="scientific">Actinidia chinensis var. chinensis</name>
    <name type="common">Chinese soft-hair kiwi</name>
    <dbReference type="NCBI Taxonomy" id="1590841"/>
    <lineage>
        <taxon>Eukaryota</taxon>
        <taxon>Viridiplantae</taxon>
        <taxon>Streptophyta</taxon>
        <taxon>Embryophyta</taxon>
        <taxon>Tracheophyta</taxon>
        <taxon>Spermatophyta</taxon>
        <taxon>Magnoliopsida</taxon>
        <taxon>eudicotyledons</taxon>
        <taxon>Gunneridae</taxon>
        <taxon>Pentapetalae</taxon>
        <taxon>asterids</taxon>
        <taxon>Ericales</taxon>
        <taxon>Actinidiaceae</taxon>
        <taxon>Actinidia</taxon>
    </lineage>
</organism>
<dbReference type="Gene3D" id="1.25.40.180">
    <property type="match status" value="1"/>
</dbReference>
<dbReference type="Proteomes" id="UP000241394">
    <property type="component" value="Chromosome LG7"/>
</dbReference>
<dbReference type="FunFam" id="1.25.40.180:FF:000034">
    <property type="entry name" value="Eukaryotic translation initiation factor 4G"/>
    <property type="match status" value="1"/>
</dbReference>
<evidence type="ECO:0000313" key="6">
    <source>
        <dbReference type="EMBL" id="PSS26406.1"/>
    </source>
</evidence>
<dbReference type="AlphaFoldDB" id="A0A2R6RCY4"/>
<dbReference type="GO" id="GO:0003743">
    <property type="term" value="F:translation initiation factor activity"/>
    <property type="evidence" value="ECO:0007669"/>
    <property type="project" value="UniProtKB-KW"/>
</dbReference>
<protein>
    <submittedName>
        <fullName evidence="6">Eukaryotic translation initiation factor 4G like</fullName>
    </submittedName>
</protein>
<evidence type="ECO:0000256" key="3">
    <source>
        <dbReference type="ARBA" id="ARBA00022845"/>
    </source>
</evidence>
<proteinExistence type="inferred from homology"/>
<evidence type="ECO:0000256" key="4">
    <source>
        <dbReference type="ARBA" id="ARBA00022917"/>
    </source>
</evidence>
<keyword evidence="7" id="KW-1185">Reference proteome</keyword>
<reference evidence="7" key="2">
    <citation type="journal article" date="2018" name="BMC Genomics">
        <title>A manually annotated Actinidia chinensis var. chinensis (kiwifruit) genome highlights the challenges associated with draft genomes and gene prediction in plants.</title>
        <authorList>
            <person name="Pilkington S.M."/>
            <person name="Crowhurst R."/>
            <person name="Hilario E."/>
            <person name="Nardozza S."/>
            <person name="Fraser L."/>
            <person name="Peng Y."/>
            <person name="Gunaseelan K."/>
            <person name="Simpson R."/>
            <person name="Tahir J."/>
            <person name="Deroles S.C."/>
            <person name="Templeton K."/>
            <person name="Luo Z."/>
            <person name="Davy M."/>
            <person name="Cheng C."/>
            <person name="McNeilage M."/>
            <person name="Scaglione D."/>
            <person name="Liu Y."/>
            <person name="Zhang Q."/>
            <person name="Datson P."/>
            <person name="De Silva N."/>
            <person name="Gardiner S.E."/>
            <person name="Bassett H."/>
            <person name="Chagne D."/>
            <person name="McCallum J."/>
            <person name="Dzierzon H."/>
            <person name="Deng C."/>
            <person name="Wang Y.Y."/>
            <person name="Barron L."/>
            <person name="Manako K."/>
            <person name="Bowen J."/>
            <person name="Foster T.M."/>
            <person name="Erridge Z.A."/>
            <person name="Tiffin H."/>
            <person name="Waite C.N."/>
            <person name="Davies K.M."/>
            <person name="Grierson E.P."/>
            <person name="Laing W.A."/>
            <person name="Kirk R."/>
            <person name="Chen X."/>
            <person name="Wood M."/>
            <person name="Montefiori M."/>
            <person name="Brummell D.A."/>
            <person name="Schwinn K.E."/>
            <person name="Catanach A."/>
            <person name="Fullerton C."/>
            <person name="Li D."/>
            <person name="Meiyalaghan S."/>
            <person name="Nieuwenhuizen N."/>
            <person name="Read N."/>
            <person name="Prakash R."/>
            <person name="Hunter D."/>
            <person name="Zhang H."/>
            <person name="McKenzie M."/>
            <person name="Knabel M."/>
            <person name="Harris A."/>
            <person name="Allan A.C."/>
            <person name="Gleave A."/>
            <person name="Chen A."/>
            <person name="Janssen B.J."/>
            <person name="Plunkett B."/>
            <person name="Ampomah-Dwamena C."/>
            <person name="Voogd C."/>
            <person name="Leif D."/>
            <person name="Lafferty D."/>
            <person name="Souleyre E.J.F."/>
            <person name="Varkonyi-Gasic E."/>
            <person name="Gambi F."/>
            <person name="Hanley J."/>
            <person name="Yao J.L."/>
            <person name="Cheung J."/>
            <person name="David K.M."/>
            <person name="Warren B."/>
            <person name="Marsh K."/>
            <person name="Snowden K.C."/>
            <person name="Lin-Wang K."/>
            <person name="Brian L."/>
            <person name="Martinez-Sanchez M."/>
            <person name="Wang M."/>
            <person name="Ileperuma N."/>
            <person name="Macnee N."/>
            <person name="Campin R."/>
            <person name="McAtee P."/>
            <person name="Drummond R.S.M."/>
            <person name="Espley R.V."/>
            <person name="Ireland H.S."/>
            <person name="Wu R."/>
            <person name="Atkinson R.G."/>
            <person name="Karunairetnam S."/>
            <person name="Bulley S."/>
            <person name="Chunkath S."/>
            <person name="Hanley Z."/>
            <person name="Storey R."/>
            <person name="Thrimawithana A.H."/>
            <person name="Thomson S."/>
            <person name="David C."/>
            <person name="Testolin R."/>
            <person name="Huang H."/>
            <person name="Hellens R.P."/>
            <person name="Schaffer R.J."/>
        </authorList>
    </citation>
    <scope>NUCLEOTIDE SEQUENCE [LARGE SCALE GENOMIC DNA]</scope>
    <source>
        <strain evidence="7">cv. Red5</strain>
    </source>
</reference>
<dbReference type="InParanoid" id="A0A2R6RCY4"/>
<dbReference type="SUPFAM" id="SSF48371">
    <property type="entry name" value="ARM repeat"/>
    <property type="match status" value="1"/>
</dbReference>
<dbReference type="PANTHER" id="PTHR23253:SF9">
    <property type="entry name" value="EUKARYOTIC TRANSLATION INITIATION FACTOR 4 GAMMA 2"/>
    <property type="match status" value="1"/>
</dbReference>
<dbReference type="PANTHER" id="PTHR23253">
    <property type="entry name" value="EUKARYOTIC TRANSLATION INITIATION FACTOR 4 GAMMA"/>
    <property type="match status" value="1"/>
</dbReference>
<dbReference type="PROSITE" id="PS51366">
    <property type="entry name" value="MI"/>
    <property type="match status" value="1"/>
</dbReference>
<evidence type="ECO:0000256" key="1">
    <source>
        <dbReference type="ARBA" id="ARBA00005775"/>
    </source>
</evidence>
<name>A0A2R6RCY4_ACTCC</name>
<dbReference type="InterPro" id="IPR016024">
    <property type="entry name" value="ARM-type_fold"/>
</dbReference>
<dbReference type="OrthoDB" id="514777at2759"/>
<dbReference type="GO" id="GO:0016281">
    <property type="term" value="C:eukaryotic translation initiation factor 4F complex"/>
    <property type="evidence" value="ECO:0007669"/>
    <property type="project" value="TreeGrafter"/>
</dbReference>
<dbReference type="STRING" id="1590841.A0A2R6RCY4"/>
<dbReference type="Pfam" id="PF02847">
    <property type="entry name" value="MA3"/>
    <property type="match status" value="1"/>
</dbReference>
<evidence type="ECO:0000256" key="2">
    <source>
        <dbReference type="ARBA" id="ARBA00022540"/>
    </source>
</evidence>
<dbReference type="GO" id="GO:0003729">
    <property type="term" value="F:mRNA binding"/>
    <property type="evidence" value="ECO:0007669"/>
    <property type="project" value="TreeGrafter"/>
</dbReference>
<evidence type="ECO:0000259" key="5">
    <source>
        <dbReference type="PROSITE" id="PS51366"/>
    </source>
</evidence>
<keyword evidence="4" id="KW-0648">Protein biosynthesis</keyword>
<comment type="caution">
    <text evidence="6">The sequence shown here is derived from an EMBL/GenBank/DDBJ whole genome shotgun (WGS) entry which is preliminary data.</text>
</comment>
<sequence length="152" mass="17007">MVSIWVTDSFERKDMERDLLAKLLINLSKSREGMLNQNHLIKGFESVLATLEDAVNDAPKAGEFLGRLLAKVISENVLPFTKIGKLIYEGGEEQGRLVELGLAAEVVGTILETIKSEKGDSVVNEIRASSSLKLEKFRHPDPKRSRRLDKFI</sequence>